<proteinExistence type="inferred from homology"/>
<evidence type="ECO:0000313" key="9">
    <source>
        <dbReference type="EMBL" id="MBO0949680.1"/>
    </source>
</evidence>
<comment type="similarity">
    <text evidence="6">Belongs to the peptidase M24A family. Methionine aminopeptidase type 1 subfamily.</text>
</comment>
<dbReference type="PANTHER" id="PTHR43330">
    <property type="entry name" value="METHIONINE AMINOPEPTIDASE"/>
    <property type="match status" value="1"/>
</dbReference>
<feature type="domain" description="Peptidase M24" evidence="8">
    <location>
        <begin position="11"/>
        <end position="243"/>
    </location>
</feature>
<dbReference type="Gene3D" id="3.90.230.10">
    <property type="entry name" value="Creatinase/methionine aminopeptidase superfamily"/>
    <property type="match status" value="1"/>
</dbReference>
<dbReference type="Proteomes" id="UP000664628">
    <property type="component" value="Unassembled WGS sequence"/>
</dbReference>
<evidence type="ECO:0000313" key="10">
    <source>
        <dbReference type="Proteomes" id="UP000664628"/>
    </source>
</evidence>
<evidence type="ECO:0000256" key="3">
    <source>
        <dbReference type="ARBA" id="ARBA00022670"/>
    </source>
</evidence>
<feature type="binding site" evidence="6">
    <location>
        <position position="110"/>
    </location>
    <ligand>
        <name>a divalent metal cation</name>
        <dbReference type="ChEBI" id="CHEBI:60240"/>
        <label>2</label>
        <note>catalytic</note>
    </ligand>
</feature>
<evidence type="ECO:0000256" key="6">
    <source>
        <dbReference type="HAMAP-Rule" id="MF_01974"/>
    </source>
</evidence>
<dbReference type="EC" id="3.4.11.18" evidence="6 7"/>
<evidence type="ECO:0000256" key="2">
    <source>
        <dbReference type="ARBA" id="ARBA00022438"/>
    </source>
</evidence>
<keyword evidence="3 6" id="KW-0645">Protease</keyword>
<keyword evidence="2 6" id="KW-0031">Aminopeptidase</keyword>
<feature type="binding site" evidence="6">
    <location>
        <position position="110"/>
    </location>
    <ligand>
        <name>a divalent metal cation</name>
        <dbReference type="ChEBI" id="CHEBI:60240"/>
        <label>1</label>
    </ligand>
</feature>
<feature type="binding site" evidence="6">
    <location>
        <position position="99"/>
    </location>
    <ligand>
        <name>a divalent metal cation</name>
        <dbReference type="ChEBI" id="CHEBI:60240"/>
        <label>1</label>
    </ligand>
</feature>
<feature type="binding site" evidence="6">
    <location>
        <position position="180"/>
    </location>
    <ligand>
        <name>substrate</name>
    </ligand>
</feature>
<dbReference type="InterPro" id="IPR001714">
    <property type="entry name" value="Pept_M24_MAP"/>
</dbReference>
<sequence length="275" mass="29959">MITLRNDEEIEIIRANGQVLGKTHAEVAKLIRPGITTKELDTVAQTFIKDNGGIPSFLGFNNGTAIRFPGALCISVNDVVVHGFPTNYELKEGDIISVDCGVYRDGYHADSAYTYPVGEIALGTRKLLMRTKESLYVGTAKAIDGNRVGDIGYAIQSYTEHFGYTVVRELVGHGVGQSLHEEPQVPNYGKRGQGVKLKEGMVIAIEPMINFGKKGVIQERDGWTIRTSDRKPSAHFEHTVAVRKGKVDILTTFEYIEAVTAGTSMEIELSAAAAA</sequence>
<dbReference type="InterPro" id="IPR036005">
    <property type="entry name" value="Creatinase/aminopeptidase-like"/>
</dbReference>
<feature type="binding site" evidence="6">
    <location>
        <position position="237"/>
    </location>
    <ligand>
        <name>a divalent metal cation</name>
        <dbReference type="ChEBI" id="CHEBI:60240"/>
        <label>1</label>
    </ligand>
</feature>
<comment type="catalytic activity">
    <reaction evidence="6 7">
        <text>Release of N-terminal amino acids, preferentially methionine, from peptides and arylamides.</text>
        <dbReference type="EC" id="3.4.11.18"/>
    </reaction>
</comment>
<dbReference type="PANTHER" id="PTHR43330:SF27">
    <property type="entry name" value="METHIONINE AMINOPEPTIDASE"/>
    <property type="match status" value="1"/>
</dbReference>
<gene>
    <name evidence="6 9" type="primary">map</name>
    <name evidence="9" type="ORF">J2I46_13870</name>
</gene>
<dbReference type="SUPFAM" id="SSF55920">
    <property type="entry name" value="Creatinase/aminopeptidase"/>
    <property type="match status" value="1"/>
</dbReference>
<protein>
    <recommendedName>
        <fullName evidence="6 7">Methionine aminopeptidase</fullName>
        <shortName evidence="6">MAP</shortName>
        <shortName evidence="6">MetAP</shortName>
        <ecNumber evidence="6 7">3.4.11.18</ecNumber>
    </recommendedName>
    <alternativeName>
        <fullName evidence="6">Peptidase M</fullName>
    </alternativeName>
</protein>
<reference evidence="9 10" key="1">
    <citation type="submission" date="2021-03" db="EMBL/GenBank/DDBJ databases">
        <title>Fibrella sp. HMF5405 genome sequencing and assembly.</title>
        <authorList>
            <person name="Kang H."/>
            <person name="Kim H."/>
            <person name="Bae S."/>
            <person name="Joh K."/>
        </authorList>
    </citation>
    <scope>NUCLEOTIDE SEQUENCE [LARGE SCALE GENOMIC DNA]</scope>
    <source>
        <strain evidence="9 10">HMF5405</strain>
    </source>
</reference>
<dbReference type="GO" id="GO:0004239">
    <property type="term" value="F:initiator methionyl aminopeptidase activity"/>
    <property type="evidence" value="ECO:0007669"/>
    <property type="project" value="UniProtKB-EC"/>
</dbReference>
<keyword evidence="4 6" id="KW-0479">Metal-binding</keyword>
<dbReference type="EMBL" id="JAFMYW010000003">
    <property type="protein sequence ID" value="MBO0949680.1"/>
    <property type="molecule type" value="Genomic_DNA"/>
</dbReference>
<evidence type="ECO:0000256" key="4">
    <source>
        <dbReference type="ARBA" id="ARBA00022723"/>
    </source>
</evidence>
<dbReference type="NCBIfam" id="TIGR00500">
    <property type="entry name" value="met_pdase_I"/>
    <property type="match status" value="1"/>
</dbReference>
<feature type="binding site" evidence="6">
    <location>
        <position position="206"/>
    </location>
    <ligand>
        <name>a divalent metal cation</name>
        <dbReference type="ChEBI" id="CHEBI:60240"/>
        <label>2</label>
        <note>catalytic</note>
    </ligand>
</feature>
<keyword evidence="10" id="KW-1185">Reference proteome</keyword>
<dbReference type="RefSeq" id="WP_207329618.1">
    <property type="nucleotide sequence ID" value="NZ_JAFMYW010000003.1"/>
</dbReference>
<comment type="subunit">
    <text evidence="6">Monomer.</text>
</comment>
<evidence type="ECO:0000259" key="8">
    <source>
        <dbReference type="Pfam" id="PF00557"/>
    </source>
</evidence>
<evidence type="ECO:0000256" key="5">
    <source>
        <dbReference type="ARBA" id="ARBA00022801"/>
    </source>
</evidence>
<dbReference type="PRINTS" id="PR00599">
    <property type="entry name" value="MAPEPTIDASE"/>
</dbReference>
<evidence type="ECO:0000256" key="1">
    <source>
        <dbReference type="ARBA" id="ARBA00002521"/>
    </source>
</evidence>
<organism evidence="9 10">
    <name type="scientific">Fibrella forsythiae</name>
    <dbReference type="NCBI Taxonomy" id="2817061"/>
    <lineage>
        <taxon>Bacteria</taxon>
        <taxon>Pseudomonadati</taxon>
        <taxon>Bacteroidota</taxon>
        <taxon>Cytophagia</taxon>
        <taxon>Cytophagales</taxon>
        <taxon>Spirosomataceae</taxon>
        <taxon>Fibrella</taxon>
    </lineage>
</organism>
<dbReference type="CDD" id="cd01086">
    <property type="entry name" value="MetAP1"/>
    <property type="match status" value="1"/>
</dbReference>
<feature type="binding site" evidence="6">
    <location>
        <position position="82"/>
    </location>
    <ligand>
        <name>substrate</name>
    </ligand>
</feature>
<evidence type="ECO:0000256" key="7">
    <source>
        <dbReference type="RuleBase" id="RU003653"/>
    </source>
</evidence>
<comment type="caution">
    <text evidence="9">The sequence shown here is derived from an EMBL/GenBank/DDBJ whole genome shotgun (WGS) entry which is preliminary data.</text>
</comment>
<dbReference type="InterPro" id="IPR002467">
    <property type="entry name" value="Pept_M24A_MAP1"/>
</dbReference>
<dbReference type="Pfam" id="PF00557">
    <property type="entry name" value="Peptidase_M24"/>
    <property type="match status" value="1"/>
</dbReference>
<feature type="binding site" evidence="6">
    <location>
        <position position="237"/>
    </location>
    <ligand>
        <name>a divalent metal cation</name>
        <dbReference type="ChEBI" id="CHEBI:60240"/>
        <label>2</label>
        <note>catalytic</note>
    </ligand>
</feature>
<dbReference type="HAMAP" id="MF_01974">
    <property type="entry name" value="MetAP_1"/>
    <property type="match status" value="1"/>
</dbReference>
<feature type="binding site" evidence="6">
    <location>
        <position position="173"/>
    </location>
    <ligand>
        <name>a divalent metal cation</name>
        <dbReference type="ChEBI" id="CHEBI:60240"/>
        <label>2</label>
        <note>catalytic</note>
    </ligand>
</feature>
<comment type="function">
    <text evidence="1 6">Removes the N-terminal methionine from nascent proteins. The N-terminal methionine is often cleaved when the second residue in the primary sequence is small and uncharged (Met-Ala-, Cys, Gly, Pro, Ser, Thr, or Val). Requires deformylation of the N(alpha)-formylated initiator methionine before it can be hydrolyzed.</text>
</comment>
<dbReference type="InterPro" id="IPR000994">
    <property type="entry name" value="Pept_M24"/>
</dbReference>
<name>A0ABS3JI48_9BACT</name>
<keyword evidence="5 6" id="KW-0378">Hydrolase</keyword>
<comment type="cofactor">
    <cofactor evidence="6">
        <name>Co(2+)</name>
        <dbReference type="ChEBI" id="CHEBI:48828"/>
    </cofactor>
    <cofactor evidence="6">
        <name>Zn(2+)</name>
        <dbReference type="ChEBI" id="CHEBI:29105"/>
    </cofactor>
    <cofactor evidence="6">
        <name>Mn(2+)</name>
        <dbReference type="ChEBI" id="CHEBI:29035"/>
    </cofactor>
    <cofactor evidence="6">
        <name>Fe(2+)</name>
        <dbReference type="ChEBI" id="CHEBI:29033"/>
    </cofactor>
    <text evidence="6">Binds 2 divalent metal cations per subunit. Has a high-affinity and a low affinity metal-binding site. The true nature of the physiological cofactor is under debate. The enzyme is active with cobalt, zinc, manganese or divalent iron ions. Most likely, methionine aminopeptidases function as mononuclear Fe(2+)-metalloproteases under physiological conditions, and the catalytically relevant metal-binding site has been assigned to the histidine-containing high-affinity site.</text>
</comment>
<accession>A0ABS3JI48</accession>